<keyword evidence="4" id="KW-0694">RNA-binding</keyword>
<dbReference type="InterPro" id="IPR023153">
    <property type="entry name" value="DarP_sf"/>
</dbReference>
<dbReference type="PIRSF" id="PIRSF016183">
    <property type="entry name" value="UCP016183"/>
    <property type="match status" value="1"/>
</dbReference>
<reference evidence="6 7" key="1">
    <citation type="submission" date="2019-09" db="EMBL/GenBank/DDBJ databases">
        <title>In-depth cultivation of the pig gut microbiome towards novel bacterial diversity and tailored functional studies.</title>
        <authorList>
            <person name="Wylensek D."/>
            <person name="Hitch T.C.A."/>
            <person name="Clavel T."/>
        </authorList>
    </citation>
    <scope>NUCLEOTIDE SEQUENCE [LARGE SCALE GENOMIC DNA]</scope>
    <source>
        <strain evidence="6 7">PG-178-WT-4</strain>
    </source>
</reference>
<dbReference type="PANTHER" id="PTHR38101">
    <property type="entry name" value="UPF0307 PROTEIN YJGA"/>
    <property type="match status" value="1"/>
</dbReference>
<dbReference type="GO" id="GO:0019843">
    <property type="term" value="F:rRNA binding"/>
    <property type="evidence" value="ECO:0007669"/>
    <property type="project" value="UniProtKB-KW"/>
</dbReference>
<dbReference type="Pfam" id="PF04751">
    <property type="entry name" value="DarP"/>
    <property type="match status" value="1"/>
</dbReference>
<dbReference type="SUPFAM" id="SSF158710">
    <property type="entry name" value="PSPTO4464-like"/>
    <property type="match status" value="1"/>
</dbReference>
<proteinExistence type="inferred from homology"/>
<organism evidence="6 7">
    <name type="scientific">Desulfovibrio porci</name>
    <dbReference type="NCBI Taxonomy" id="2605782"/>
    <lineage>
        <taxon>Bacteria</taxon>
        <taxon>Pseudomonadati</taxon>
        <taxon>Thermodesulfobacteriota</taxon>
        <taxon>Desulfovibrionia</taxon>
        <taxon>Desulfovibrionales</taxon>
        <taxon>Desulfovibrionaceae</taxon>
        <taxon>Desulfovibrio</taxon>
    </lineage>
</organism>
<dbReference type="GO" id="GO:0042254">
    <property type="term" value="P:ribosome biogenesis"/>
    <property type="evidence" value="ECO:0007669"/>
    <property type="project" value="UniProtKB-KW"/>
</dbReference>
<dbReference type="PANTHER" id="PTHR38101:SF1">
    <property type="entry name" value="UPF0307 PROTEIN YJGA"/>
    <property type="match status" value="1"/>
</dbReference>
<dbReference type="AlphaFoldDB" id="A0A6L5XJ37"/>
<sequence>MPRKKTYQWQADGEAEHEAAPSRSAKKRQSLALQNLGEELTRLAPAELRDFDLPPDLLEALALYARIRDHEGRRRQMQYIGRLMRETDAERLRAALAARREAVSADTARFHLVEQWRERLLAAPEADVEGLLQTILQAMPPLTDGQAVADRPTPEELRRLVREAREARAARKATAGVVAPHASRALFRALNRALAPAPGKD</sequence>
<protein>
    <submittedName>
        <fullName evidence="6">DUF615 domain-containing protein</fullName>
    </submittedName>
</protein>
<dbReference type="GO" id="GO:0005829">
    <property type="term" value="C:cytosol"/>
    <property type="evidence" value="ECO:0007669"/>
    <property type="project" value="TreeGrafter"/>
</dbReference>
<evidence type="ECO:0000256" key="1">
    <source>
        <dbReference type="ARBA" id="ARBA00022490"/>
    </source>
</evidence>
<dbReference type="InterPro" id="IPR006839">
    <property type="entry name" value="DarP"/>
</dbReference>
<dbReference type="Proteomes" id="UP000477488">
    <property type="component" value="Unassembled WGS sequence"/>
</dbReference>
<name>A0A6L5XJ37_9BACT</name>
<dbReference type="EMBL" id="VUMH01000003">
    <property type="protein sequence ID" value="MSS27230.1"/>
    <property type="molecule type" value="Genomic_DNA"/>
</dbReference>
<dbReference type="RefSeq" id="WP_154509398.1">
    <property type="nucleotide sequence ID" value="NZ_VUMH01000003.1"/>
</dbReference>
<gene>
    <name evidence="6" type="ORF">FYJ44_04030</name>
</gene>
<evidence type="ECO:0000313" key="7">
    <source>
        <dbReference type="Proteomes" id="UP000477488"/>
    </source>
</evidence>
<evidence type="ECO:0000313" key="6">
    <source>
        <dbReference type="EMBL" id="MSS27230.1"/>
    </source>
</evidence>
<dbReference type="NCBIfam" id="NF003593">
    <property type="entry name" value="PRK05255.1-1"/>
    <property type="match status" value="1"/>
</dbReference>
<dbReference type="Gene3D" id="1.10.60.30">
    <property type="entry name" value="PSPTO4464-like domains"/>
    <property type="match status" value="2"/>
</dbReference>
<evidence type="ECO:0000256" key="2">
    <source>
        <dbReference type="ARBA" id="ARBA00022517"/>
    </source>
</evidence>
<keyword evidence="7" id="KW-1185">Reference proteome</keyword>
<dbReference type="CDD" id="cd16331">
    <property type="entry name" value="YjgA-like"/>
    <property type="match status" value="1"/>
</dbReference>
<keyword evidence="1" id="KW-0963">Cytoplasm</keyword>
<evidence type="ECO:0000256" key="4">
    <source>
        <dbReference type="ARBA" id="ARBA00022884"/>
    </source>
</evidence>
<keyword evidence="2" id="KW-0690">Ribosome biogenesis</keyword>
<evidence type="ECO:0000256" key="5">
    <source>
        <dbReference type="SAM" id="MobiDB-lite"/>
    </source>
</evidence>
<keyword evidence="3" id="KW-0699">rRNA-binding</keyword>
<accession>A0A6L5XJ37</accession>
<feature type="region of interest" description="Disordered" evidence="5">
    <location>
        <begin position="1"/>
        <end position="29"/>
    </location>
</feature>
<dbReference type="HAMAP" id="MF_00765">
    <property type="entry name" value="DarP"/>
    <property type="match status" value="1"/>
</dbReference>
<comment type="caution">
    <text evidence="6">The sequence shown here is derived from an EMBL/GenBank/DDBJ whole genome shotgun (WGS) entry which is preliminary data.</text>
</comment>
<evidence type="ECO:0000256" key="3">
    <source>
        <dbReference type="ARBA" id="ARBA00022730"/>
    </source>
</evidence>